<dbReference type="EMBL" id="LR796561">
    <property type="protein sequence ID" value="CAB4152082.1"/>
    <property type="molecule type" value="Genomic_DNA"/>
</dbReference>
<accession>A0A6J5N0D3</accession>
<reference evidence="1" key="1">
    <citation type="submission" date="2020-04" db="EMBL/GenBank/DDBJ databases">
        <authorList>
            <person name="Chiriac C."/>
            <person name="Salcher M."/>
            <person name="Ghai R."/>
            <person name="Kavagutti S V."/>
        </authorList>
    </citation>
    <scope>NUCLEOTIDE SEQUENCE</scope>
</reference>
<evidence type="ECO:0000313" key="1">
    <source>
        <dbReference type="EMBL" id="CAB4152082.1"/>
    </source>
</evidence>
<proteinExistence type="predicted"/>
<gene>
    <name evidence="1" type="ORF">UFOVP588_48</name>
</gene>
<protein>
    <submittedName>
        <fullName evidence="1">Uncharacterized protein</fullName>
    </submittedName>
</protein>
<sequence length="104" mass="12183">MEKRFFDASPEKGITRTWHYNDETDEATIQTTQDMTAVIEANKRDFAAVDNKANWKGEWHHVASIPESVYFQLKAEGKLDDQAYMKKWLNDPDNRFFRVRPGSV</sequence>
<name>A0A6J5N0D3_9CAUD</name>
<organism evidence="1">
    <name type="scientific">uncultured Caudovirales phage</name>
    <dbReference type="NCBI Taxonomy" id="2100421"/>
    <lineage>
        <taxon>Viruses</taxon>
        <taxon>Duplodnaviria</taxon>
        <taxon>Heunggongvirae</taxon>
        <taxon>Uroviricota</taxon>
        <taxon>Caudoviricetes</taxon>
        <taxon>Peduoviridae</taxon>
        <taxon>Maltschvirus</taxon>
        <taxon>Maltschvirus maltsch</taxon>
    </lineage>
</organism>